<protein>
    <submittedName>
        <fullName evidence="2">Formylglycine-generating enzyme family protein</fullName>
    </submittedName>
</protein>
<dbReference type="Proteomes" id="UP000595224">
    <property type="component" value="Chromosome"/>
</dbReference>
<accession>A0A7T3V614</accession>
<dbReference type="InterPro" id="IPR051043">
    <property type="entry name" value="Sulfatase_Mod_Factor_Kinase"/>
</dbReference>
<sequence length="287" mass="31521">MYTCSVCEYKKTEAIPVLPSTQAVFVKIAGTEITGKETWTPKSEVFVSGRAITIPTLLVSDHEITRGEFKDVMGTDPSKASAYDANGTKLTGDAVFNNPVNYVSWYDAIAYCNKLSIKEGLTPCYTVKDVNFSALEYSGIPTSRNSAWDAATCDFTADGYRLPTEAEWEYLARGGENYTYAGSDTVDDVAWYTSNIKDTGTREVKTKQANAYGLYDMSGNVWEWCWDLRGSINSTTDSAGSASGSYRVRRGGSWGSLDSFCAVSYRFSIDPYDRGSSCGLRVVRNAN</sequence>
<evidence type="ECO:0000259" key="1">
    <source>
        <dbReference type="Pfam" id="PF03781"/>
    </source>
</evidence>
<organism evidence="2 3">
    <name type="scientific">Treponema peruense</name>
    <dbReference type="NCBI Taxonomy" id="2787628"/>
    <lineage>
        <taxon>Bacteria</taxon>
        <taxon>Pseudomonadati</taxon>
        <taxon>Spirochaetota</taxon>
        <taxon>Spirochaetia</taxon>
        <taxon>Spirochaetales</taxon>
        <taxon>Treponemataceae</taxon>
        <taxon>Treponema</taxon>
    </lineage>
</organism>
<dbReference type="InterPro" id="IPR005532">
    <property type="entry name" value="SUMF_dom"/>
</dbReference>
<gene>
    <name evidence="2" type="ORF">IWA51_00970</name>
</gene>
<reference evidence="2 3" key="1">
    <citation type="submission" date="2020-11" db="EMBL/GenBank/DDBJ databases">
        <title>Treponema Peruensis nv. sp., first commensal Treponema isolated from human feces.</title>
        <authorList>
            <person name="Belkhou C."/>
            <person name="Raes J."/>
        </authorList>
    </citation>
    <scope>NUCLEOTIDE SEQUENCE [LARGE SCALE GENOMIC DNA]</scope>
    <source>
        <strain evidence="2 3">RCC2812</strain>
    </source>
</reference>
<dbReference type="InterPro" id="IPR042095">
    <property type="entry name" value="SUMF_sf"/>
</dbReference>
<keyword evidence="3" id="KW-1185">Reference proteome</keyword>
<feature type="domain" description="Sulfatase-modifying factor enzyme-like" evidence="1">
    <location>
        <begin position="50"/>
        <end position="284"/>
    </location>
</feature>
<dbReference type="PANTHER" id="PTHR23150:SF19">
    <property type="entry name" value="FORMYLGLYCINE-GENERATING ENZYME"/>
    <property type="match status" value="1"/>
</dbReference>
<name>A0A7T3V614_9SPIR</name>
<dbReference type="GO" id="GO:0120147">
    <property type="term" value="F:formylglycine-generating oxidase activity"/>
    <property type="evidence" value="ECO:0007669"/>
    <property type="project" value="TreeGrafter"/>
</dbReference>
<evidence type="ECO:0000313" key="2">
    <source>
        <dbReference type="EMBL" id="QQA02187.1"/>
    </source>
</evidence>
<dbReference type="InterPro" id="IPR016187">
    <property type="entry name" value="CTDL_fold"/>
</dbReference>
<dbReference type="Pfam" id="PF03781">
    <property type="entry name" value="FGE-sulfatase"/>
    <property type="match status" value="1"/>
</dbReference>
<dbReference type="AlphaFoldDB" id="A0A7T3V614"/>
<dbReference type="SUPFAM" id="SSF56436">
    <property type="entry name" value="C-type lectin-like"/>
    <property type="match status" value="1"/>
</dbReference>
<dbReference type="PANTHER" id="PTHR23150">
    <property type="entry name" value="SULFATASE MODIFYING FACTOR 1, 2"/>
    <property type="match status" value="1"/>
</dbReference>
<dbReference type="EMBL" id="CP064936">
    <property type="protein sequence ID" value="QQA02187.1"/>
    <property type="molecule type" value="Genomic_DNA"/>
</dbReference>
<proteinExistence type="predicted"/>
<evidence type="ECO:0000313" key="3">
    <source>
        <dbReference type="Proteomes" id="UP000595224"/>
    </source>
</evidence>
<dbReference type="KEGG" id="tper:IWA51_00970"/>
<dbReference type="Gene3D" id="3.90.1580.10">
    <property type="entry name" value="paralog of FGE (formylglycine-generating enzyme)"/>
    <property type="match status" value="1"/>
</dbReference>